<protein>
    <submittedName>
        <fullName evidence="2">Uncharacterized protein</fullName>
    </submittedName>
</protein>
<organism evidence="2 3">
    <name type="scientific">Cupriavidus plantarum</name>
    <dbReference type="NCBI Taxonomy" id="942865"/>
    <lineage>
        <taxon>Bacteria</taxon>
        <taxon>Pseudomonadati</taxon>
        <taxon>Pseudomonadota</taxon>
        <taxon>Betaproteobacteria</taxon>
        <taxon>Burkholderiales</taxon>
        <taxon>Burkholderiaceae</taxon>
        <taxon>Cupriavidus</taxon>
    </lineage>
</organism>
<feature type="region of interest" description="Disordered" evidence="1">
    <location>
        <begin position="1"/>
        <end position="48"/>
    </location>
</feature>
<sequence length="79" mass="8006">MVLENTKGHFTPVTGRGEAACDETHTHGAEGGKRGGNPAAPHDPGQAACSACPRTVSASAVEIVSRDRCGANMLMNACA</sequence>
<gene>
    <name evidence="2" type="ORF">C7419_1011486</name>
</gene>
<proteinExistence type="predicted"/>
<evidence type="ECO:0000256" key="1">
    <source>
        <dbReference type="SAM" id="MobiDB-lite"/>
    </source>
</evidence>
<reference evidence="2 3" key="1">
    <citation type="submission" date="2018-05" db="EMBL/GenBank/DDBJ databases">
        <title>Genomic Encyclopedia of Type Strains, Phase IV (KMG-V): Genome sequencing to study the core and pangenomes of soil and plant-associated prokaryotes.</title>
        <authorList>
            <person name="Whitman W."/>
        </authorList>
    </citation>
    <scope>NUCLEOTIDE SEQUENCE [LARGE SCALE GENOMIC DNA]</scope>
    <source>
        <strain evidence="2 3">SLV-132</strain>
    </source>
</reference>
<keyword evidence="3" id="KW-1185">Reference proteome</keyword>
<accession>A0A316EXZ9</accession>
<feature type="compositionally biased region" description="Basic and acidic residues" evidence="1">
    <location>
        <begin position="22"/>
        <end position="33"/>
    </location>
</feature>
<evidence type="ECO:0000313" key="2">
    <source>
        <dbReference type="EMBL" id="PWK37604.1"/>
    </source>
</evidence>
<comment type="caution">
    <text evidence="2">The sequence shown here is derived from an EMBL/GenBank/DDBJ whole genome shotgun (WGS) entry which is preliminary data.</text>
</comment>
<evidence type="ECO:0000313" key="3">
    <source>
        <dbReference type="Proteomes" id="UP000245754"/>
    </source>
</evidence>
<dbReference type="AlphaFoldDB" id="A0A316EXZ9"/>
<dbReference type="EMBL" id="QGGT01000001">
    <property type="protein sequence ID" value="PWK37604.1"/>
    <property type="molecule type" value="Genomic_DNA"/>
</dbReference>
<name>A0A316EXZ9_9BURK</name>
<dbReference type="Proteomes" id="UP000245754">
    <property type="component" value="Unassembled WGS sequence"/>
</dbReference>